<proteinExistence type="predicted"/>
<organism evidence="2 3">
    <name type="scientific">Armillaria luteobubalina</name>
    <dbReference type="NCBI Taxonomy" id="153913"/>
    <lineage>
        <taxon>Eukaryota</taxon>
        <taxon>Fungi</taxon>
        <taxon>Dikarya</taxon>
        <taxon>Basidiomycota</taxon>
        <taxon>Agaricomycotina</taxon>
        <taxon>Agaricomycetes</taxon>
        <taxon>Agaricomycetidae</taxon>
        <taxon>Agaricales</taxon>
        <taxon>Marasmiineae</taxon>
        <taxon>Physalacriaceae</taxon>
        <taxon>Armillaria</taxon>
    </lineage>
</organism>
<protein>
    <submittedName>
        <fullName evidence="2">Uncharacterized protein</fullName>
    </submittedName>
</protein>
<dbReference type="Proteomes" id="UP001175228">
    <property type="component" value="Unassembled WGS sequence"/>
</dbReference>
<evidence type="ECO:0000256" key="1">
    <source>
        <dbReference type="SAM" id="MobiDB-lite"/>
    </source>
</evidence>
<dbReference type="EMBL" id="JAUEPU010000004">
    <property type="protein sequence ID" value="KAK0503041.1"/>
    <property type="molecule type" value="Genomic_DNA"/>
</dbReference>
<dbReference type="AlphaFoldDB" id="A0AA39QIJ7"/>
<sequence length="190" mass="20894">MTQSATTTAPVHTYATRIRQNITIKPSTRLRHSPEPHRKLRPAPPPPTDTALQDDCPPSLETRFPGSSRRPPSRRCNKPCLSFNRAGAPFRCTSFPSLNVPFPIVSPQDNRAVTIKDLAEIVCGAGSGLSKVCHNMTLISLSIYFKKNFTQCIRRLPGHHDLHTVSSASLRCSTGPAPSSPARSIRNSFR</sequence>
<comment type="caution">
    <text evidence="2">The sequence shown here is derived from an EMBL/GenBank/DDBJ whole genome shotgun (WGS) entry which is preliminary data.</text>
</comment>
<gene>
    <name evidence="2" type="ORF">EDD18DRAFT_615669</name>
</gene>
<evidence type="ECO:0000313" key="3">
    <source>
        <dbReference type="Proteomes" id="UP001175228"/>
    </source>
</evidence>
<keyword evidence="3" id="KW-1185">Reference proteome</keyword>
<accession>A0AA39QIJ7</accession>
<feature type="region of interest" description="Disordered" evidence="1">
    <location>
        <begin position="25"/>
        <end position="75"/>
    </location>
</feature>
<evidence type="ECO:0000313" key="2">
    <source>
        <dbReference type="EMBL" id="KAK0503041.1"/>
    </source>
</evidence>
<reference evidence="2" key="1">
    <citation type="submission" date="2023-06" db="EMBL/GenBank/DDBJ databases">
        <authorList>
            <consortium name="Lawrence Berkeley National Laboratory"/>
            <person name="Ahrendt S."/>
            <person name="Sahu N."/>
            <person name="Indic B."/>
            <person name="Wong-Bajracharya J."/>
            <person name="Merenyi Z."/>
            <person name="Ke H.-M."/>
            <person name="Monk M."/>
            <person name="Kocsube S."/>
            <person name="Drula E."/>
            <person name="Lipzen A."/>
            <person name="Balint B."/>
            <person name="Henrissat B."/>
            <person name="Andreopoulos B."/>
            <person name="Martin F.M."/>
            <person name="Harder C.B."/>
            <person name="Rigling D."/>
            <person name="Ford K.L."/>
            <person name="Foster G.D."/>
            <person name="Pangilinan J."/>
            <person name="Papanicolaou A."/>
            <person name="Barry K."/>
            <person name="LaButti K."/>
            <person name="Viragh M."/>
            <person name="Koriabine M."/>
            <person name="Yan M."/>
            <person name="Riley R."/>
            <person name="Champramary S."/>
            <person name="Plett K.L."/>
            <person name="Tsai I.J."/>
            <person name="Slot J."/>
            <person name="Sipos G."/>
            <person name="Plett J."/>
            <person name="Nagy L.G."/>
            <person name="Grigoriev I.V."/>
        </authorList>
    </citation>
    <scope>NUCLEOTIDE SEQUENCE</scope>
    <source>
        <strain evidence="2">HWK02</strain>
    </source>
</reference>
<name>A0AA39QIJ7_9AGAR</name>